<sequence length="685" mass="75980">MFGFLTPKKDNKIRACTALAGSPTSYVAAVTEKRQCAHVSTTTLYPATSEPATISISAFGSSSSPVWHETPHITKTSSWGLERHRRQRPETAKSRLPANMFRHLPREIYDCIIAQLEIIHLDQERPCSACNLRDLHSLSLVSRAWDKATVTPMYRNVLLFANEDYRGTGRLRLLRRTLRDRSVLARQVLELRMPGFQALYQNAAIEQEGIVSLIASLVMACPNLERLVGFNITSSAQVFDRLSHALSTRSRLREKVWMLKDPITDLSDDGDDGTGEYYVEACDPTERFLELNSSHVLLKTLVLHQDDVLTATTLNFRAIVGTLRRLPNLQDLSISGLSESSFTNMTLNALPLNLRSLRLENLPGIDDKGLQRFANSQAMSSIRTLLLIDLEVSNLTTISDILSAHSANLEEFSLAQDKAPGNLTRQSVSTTFQSPTLRYIHWEIRSDAGSLVDLPSTSYSLIMPEPPSPASSSSVNCFATTLLAKSIKSGVFPSLRRIRIPHDPQGLIQALCKPLVTALLPFDMATSSFVSSPTQDGAEIAERKARADSATGSPMTPTSPAQAMLTPTRSRLEAQARILAARKNARMKVRLYNSSNDAQSNRAIGGFVGQVGSQITYDLRPDRRRMCDAVAEDGEERNEWITNIEDLVEEQDLSGSGTRRKLWNECGHRVRGKTVLVEELFRSAS</sequence>
<proteinExistence type="predicted"/>
<dbReference type="Proteomes" id="UP000663193">
    <property type="component" value="Chromosome 2"/>
</dbReference>
<dbReference type="VEuPathDB" id="FungiDB:JI435_079460"/>
<keyword evidence="3" id="KW-1185">Reference proteome</keyword>
<organism evidence="2 3">
    <name type="scientific">Phaeosphaeria nodorum (strain SN15 / ATCC MYA-4574 / FGSC 10173)</name>
    <name type="common">Glume blotch fungus</name>
    <name type="synonym">Parastagonospora nodorum</name>
    <dbReference type="NCBI Taxonomy" id="321614"/>
    <lineage>
        <taxon>Eukaryota</taxon>
        <taxon>Fungi</taxon>
        <taxon>Dikarya</taxon>
        <taxon>Ascomycota</taxon>
        <taxon>Pezizomycotina</taxon>
        <taxon>Dothideomycetes</taxon>
        <taxon>Pleosporomycetidae</taxon>
        <taxon>Pleosporales</taxon>
        <taxon>Pleosporineae</taxon>
        <taxon>Phaeosphaeriaceae</taxon>
        <taxon>Parastagonospora</taxon>
    </lineage>
</organism>
<feature type="region of interest" description="Disordered" evidence="1">
    <location>
        <begin position="531"/>
        <end position="568"/>
    </location>
</feature>
<accession>A0A7U2EUK7</accession>
<dbReference type="SUPFAM" id="SSF52047">
    <property type="entry name" value="RNI-like"/>
    <property type="match status" value="1"/>
</dbReference>
<reference evidence="3" key="1">
    <citation type="journal article" date="2021" name="BMC Genomics">
        <title>Chromosome-level genome assembly and manually-curated proteome of model necrotroph Parastagonospora nodorum Sn15 reveals a genome-wide trove of candidate effector homologs, and redundancy of virulence-related functions within an accessory chromosome.</title>
        <authorList>
            <person name="Bertazzoni S."/>
            <person name="Jones D.A.B."/>
            <person name="Phan H.T."/>
            <person name="Tan K.-C."/>
            <person name="Hane J.K."/>
        </authorList>
    </citation>
    <scope>NUCLEOTIDE SEQUENCE [LARGE SCALE GENOMIC DNA]</scope>
    <source>
        <strain evidence="3">SN15 / ATCC MYA-4574 / FGSC 10173)</strain>
    </source>
</reference>
<dbReference type="InterPro" id="IPR032675">
    <property type="entry name" value="LRR_dom_sf"/>
</dbReference>
<evidence type="ECO:0000313" key="2">
    <source>
        <dbReference type="EMBL" id="QRC93007.1"/>
    </source>
</evidence>
<protein>
    <recommendedName>
        <fullName evidence="4">F-box domain-containing protein</fullName>
    </recommendedName>
</protein>
<dbReference type="EMBL" id="CP069024">
    <property type="protein sequence ID" value="QRC93007.1"/>
    <property type="molecule type" value="Genomic_DNA"/>
</dbReference>
<dbReference type="Gene3D" id="3.80.10.10">
    <property type="entry name" value="Ribonuclease Inhibitor"/>
    <property type="match status" value="1"/>
</dbReference>
<evidence type="ECO:0000313" key="3">
    <source>
        <dbReference type="Proteomes" id="UP000663193"/>
    </source>
</evidence>
<dbReference type="OrthoDB" id="3210378at2759"/>
<gene>
    <name evidence="2" type="ORF">JI435_079460</name>
</gene>
<feature type="compositionally biased region" description="Polar residues" evidence="1">
    <location>
        <begin position="550"/>
        <end position="568"/>
    </location>
</feature>
<name>A0A7U2EUK7_PHANO</name>
<evidence type="ECO:0000256" key="1">
    <source>
        <dbReference type="SAM" id="MobiDB-lite"/>
    </source>
</evidence>
<dbReference type="AlphaFoldDB" id="A0A7U2EUK7"/>
<evidence type="ECO:0008006" key="4">
    <source>
        <dbReference type="Google" id="ProtNLM"/>
    </source>
</evidence>